<proteinExistence type="predicted"/>
<dbReference type="Proteomes" id="UP001059610">
    <property type="component" value="Unassembled WGS sequence"/>
</dbReference>
<gene>
    <name evidence="2" type="ORF">SOASR032_14430</name>
</gene>
<evidence type="ECO:0000313" key="3">
    <source>
        <dbReference type="Proteomes" id="UP001059610"/>
    </source>
</evidence>
<keyword evidence="1" id="KW-0812">Transmembrane</keyword>
<comment type="caution">
    <text evidence="2">The sequence shown here is derived from an EMBL/GenBank/DDBJ whole genome shotgun (WGS) entry which is preliminary data.</text>
</comment>
<evidence type="ECO:0000313" key="2">
    <source>
        <dbReference type="EMBL" id="GKX62874.1"/>
    </source>
</evidence>
<evidence type="ECO:0000256" key="1">
    <source>
        <dbReference type="SAM" id="Phobius"/>
    </source>
</evidence>
<reference evidence="2" key="1">
    <citation type="submission" date="2022-06" db="EMBL/GenBank/DDBJ databases">
        <title>Draft genome sequences of Pragia fontium str. JCM24417.</title>
        <authorList>
            <person name="Wakabayashi Y."/>
            <person name="Kojima K."/>
        </authorList>
    </citation>
    <scope>NUCLEOTIDE SEQUENCE</scope>
    <source>
        <strain evidence="2">JCM 24417</strain>
    </source>
</reference>
<keyword evidence="1" id="KW-1133">Transmembrane helix</keyword>
<name>A0ABQ5LH32_9GAMM</name>
<keyword evidence="3" id="KW-1185">Reference proteome</keyword>
<protein>
    <submittedName>
        <fullName evidence="2">Uncharacterized protein</fullName>
    </submittedName>
</protein>
<dbReference type="EMBL" id="BRLJ01000003">
    <property type="protein sequence ID" value="GKX62874.1"/>
    <property type="molecule type" value="Genomic_DNA"/>
</dbReference>
<sequence length="81" mass="9541">MLACNTGCQYIMENAFKQFNDIGVILSLKQGITVRYDDNFFIRVIFVYVVSRLLLLINKVSNMVWIRDDLTYNLTIIRLIF</sequence>
<keyword evidence="1" id="KW-0472">Membrane</keyword>
<organism evidence="2 3">
    <name type="scientific">Pragia fontium</name>
    <dbReference type="NCBI Taxonomy" id="82985"/>
    <lineage>
        <taxon>Bacteria</taxon>
        <taxon>Pseudomonadati</taxon>
        <taxon>Pseudomonadota</taxon>
        <taxon>Gammaproteobacteria</taxon>
        <taxon>Enterobacterales</taxon>
        <taxon>Budviciaceae</taxon>
        <taxon>Pragia</taxon>
    </lineage>
</organism>
<feature type="transmembrane region" description="Helical" evidence="1">
    <location>
        <begin position="40"/>
        <end position="57"/>
    </location>
</feature>
<accession>A0ABQ5LH32</accession>